<dbReference type="Gene3D" id="1.10.10.10">
    <property type="entry name" value="Winged helix-like DNA-binding domain superfamily/Winged helix DNA-binding domain"/>
    <property type="match status" value="1"/>
</dbReference>
<evidence type="ECO:0000313" key="11">
    <source>
        <dbReference type="EMBL" id="KFG26320.1"/>
    </source>
</evidence>
<dbReference type="RefSeq" id="XP_052904875.1">
    <property type="nucleotide sequence ID" value="XM_053049070.1"/>
</dbReference>
<evidence type="ECO:0000259" key="10">
    <source>
        <dbReference type="Pfam" id="PF02270"/>
    </source>
</evidence>
<dbReference type="PANTHER" id="PTHR10445:SF0">
    <property type="entry name" value="GENERAL TRANSCRIPTION FACTOR IIF SUBUNIT 2"/>
    <property type="match status" value="1"/>
</dbReference>
<evidence type="ECO:0000256" key="4">
    <source>
        <dbReference type="ARBA" id="ARBA00023015"/>
    </source>
</evidence>
<proteinExistence type="inferred from homology"/>
<dbReference type="InterPro" id="IPR011039">
    <property type="entry name" value="TFIIF_interaction"/>
</dbReference>
<evidence type="ECO:0000313" key="12">
    <source>
        <dbReference type="Proteomes" id="UP000054524"/>
    </source>
</evidence>
<dbReference type="SUPFAM" id="SSF50916">
    <property type="entry name" value="Rap30/74 interaction domains"/>
    <property type="match status" value="1"/>
</dbReference>
<dbReference type="InterPro" id="IPR040450">
    <property type="entry name" value="TFIIF_beta_HTH"/>
</dbReference>
<accession>A0A086J2F2</accession>
<evidence type="ECO:0000256" key="1">
    <source>
        <dbReference type="ARBA" id="ARBA00004123"/>
    </source>
</evidence>
<dbReference type="GO" id="GO:0005674">
    <property type="term" value="C:transcription factor TFIIF complex"/>
    <property type="evidence" value="ECO:0007669"/>
    <property type="project" value="InterPro"/>
</dbReference>
<keyword evidence="12" id="KW-1185">Reference proteome</keyword>
<dbReference type="FunFam" id="1.10.10.10:FF:000035">
    <property type="entry name" value="General transcription factor IIF subunit 2"/>
    <property type="match status" value="1"/>
</dbReference>
<dbReference type="AlphaFoldDB" id="A0A086J2F2"/>
<dbReference type="GeneID" id="77676413"/>
<sequence length="220" mass="25604">MGERRHARVTLVKVPRILEECLEEYAEALEIGTIEERGDSNVLKISPHIGPQNFPREWIIEPLENKTGIFTFVQKPHGAFIDGVITDEVYAKPKITPEYLKYKRERNAAQNIKADVKAVDSLKEGIRMERYGATEYDLMARKRKKMLMEKKRERLSKTEVMDILFRAFEEYPYWSVKDLADRSGQPLAYIQELLPGIAVLNKKAHRNMYELKPEYKSGTN</sequence>
<comment type="caution">
    <text evidence="11">The sequence shown here is derived from an EMBL/GenBank/DDBJ whole genome shotgun (WGS) entry which is preliminary data.</text>
</comment>
<dbReference type="InterPro" id="IPR003196">
    <property type="entry name" value="TFIIF_beta"/>
</dbReference>
<dbReference type="Proteomes" id="UP000054524">
    <property type="component" value="Unassembled WGS sequence"/>
</dbReference>
<feature type="domain" description="TFIIF beta subunit HTH" evidence="10">
    <location>
        <begin position="154"/>
        <end position="216"/>
    </location>
</feature>
<dbReference type="Pfam" id="PF02270">
    <property type="entry name" value="TFIIF_beta"/>
    <property type="match status" value="1"/>
</dbReference>
<dbReference type="InterPro" id="IPR036390">
    <property type="entry name" value="WH_DNA-bd_sf"/>
</dbReference>
<comment type="similarity">
    <text evidence="2">Belongs to the TFIIF beta subunit family.</text>
</comment>
<reference evidence="11 12" key="1">
    <citation type="journal article" date="2014" name="Genome Announc.">
        <title>Genome Sequence of the Microsporidian Species Nematocida sp1 Strain ERTm6 (ATCC PRA-372).</title>
        <authorList>
            <person name="Bakowski M.A."/>
            <person name="Priest M."/>
            <person name="Young S."/>
            <person name="Cuomo C.A."/>
            <person name="Troemel E.R."/>
        </authorList>
    </citation>
    <scope>NUCLEOTIDE SEQUENCE [LARGE SCALE GENOMIC DNA]</scope>
    <source>
        <strain evidence="11 12">ERTm6</strain>
    </source>
</reference>
<dbReference type="EMBL" id="AKIJ01000003">
    <property type="protein sequence ID" value="KFG26320.1"/>
    <property type="molecule type" value="Genomic_DNA"/>
</dbReference>
<organism evidence="11 12">
    <name type="scientific">Nematocida ausubeli (strain ATCC PRA-371 / ERTm2)</name>
    <name type="common">Nematode killer fungus</name>
    <dbReference type="NCBI Taxonomy" id="1913371"/>
    <lineage>
        <taxon>Eukaryota</taxon>
        <taxon>Fungi</taxon>
        <taxon>Fungi incertae sedis</taxon>
        <taxon>Microsporidia</taxon>
        <taxon>Nematocida</taxon>
    </lineage>
</organism>
<evidence type="ECO:0000256" key="5">
    <source>
        <dbReference type="ARBA" id="ARBA00023125"/>
    </source>
</evidence>
<evidence type="ECO:0000256" key="6">
    <source>
        <dbReference type="ARBA" id="ARBA00023163"/>
    </source>
</evidence>
<evidence type="ECO:0000256" key="7">
    <source>
        <dbReference type="ARBA" id="ARBA00023242"/>
    </source>
</evidence>
<dbReference type="HOGENOM" id="CLU_047858_0_0_1"/>
<dbReference type="InterPro" id="IPR036388">
    <property type="entry name" value="WH-like_DNA-bd_sf"/>
</dbReference>
<dbReference type="OrthoDB" id="26094at2759"/>
<keyword evidence="5" id="KW-0238">DNA-binding</keyword>
<evidence type="ECO:0000256" key="3">
    <source>
        <dbReference type="ARBA" id="ARBA00021453"/>
    </source>
</evidence>
<keyword evidence="6" id="KW-0804">Transcription</keyword>
<evidence type="ECO:0000256" key="9">
    <source>
        <dbReference type="ARBA" id="ARBA00081863"/>
    </source>
</evidence>
<evidence type="ECO:0000256" key="2">
    <source>
        <dbReference type="ARBA" id="ARBA00009543"/>
    </source>
</evidence>
<name>A0A086J2F2_NEMA1</name>
<gene>
    <name evidence="11" type="ORF">NESG_01440</name>
</gene>
<keyword evidence="7" id="KW-0539">Nucleus</keyword>
<keyword evidence="4" id="KW-0805">Transcription regulation</keyword>
<dbReference type="SUPFAM" id="SSF46785">
    <property type="entry name" value="Winged helix' DNA-binding domain"/>
    <property type="match status" value="1"/>
</dbReference>
<protein>
    <recommendedName>
        <fullName evidence="3">Transcription initiation factor IIF subunit beta</fullName>
    </recommendedName>
    <alternativeName>
        <fullName evidence="9">TFIIF medium subunit</fullName>
    </alternativeName>
    <alternativeName>
        <fullName evidence="8">TFIIF-beta</fullName>
    </alternativeName>
</protein>
<comment type="subcellular location">
    <subcellularLocation>
        <location evidence="1">Nucleus</location>
    </subcellularLocation>
</comment>
<evidence type="ECO:0000256" key="8">
    <source>
        <dbReference type="ARBA" id="ARBA00081473"/>
    </source>
</evidence>
<dbReference type="GO" id="GO:0006367">
    <property type="term" value="P:transcription initiation at RNA polymerase II promoter"/>
    <property type="evidence" value="ECO:0007669"/>
    <property type="project" value="InterPro"/>
</dbReference>
<dbReference type="PANTHER" id="PTHR10445">
    <property type="entry name" value="GENERAL TRANSCRIPTION FACTOR IIF SUBUNIT 2"/>
    <property type="match status" value="1"/>
</dbReference>
<dbReference type="GO" id="GO:0003677">
    <property type="term" value="F:DNA binding"/>
    <property type="evidence" value="ECO:0007669"/>
    <property type="project" value="UniProtKB-KW"/>
</dbReference>